<accession>A0ABY3T351</accession>
<protein>
    <submittedName>
        <fullName evidence="1">Uncharacterized protein</fullName>
    </submittedName>
</protein>
<dbReference type="EMBL" id="CP091244">
    <property type="protein sequence ID" value="UJS26267.1"/>
    <property type="molecule type" value="Genomic_DNA"/>
</dbReference>
<name>A0ABY3T351_9GAMM</name>
<reference evidence="1" key="1">
    <citation type="journal article" date="2022" name="Microorganisms">
        <title>Two New Species of Filamentous Sulfur Bacteria of the Genus Thiothrix, Thiothrix winogradskyi sp. nov. and 'Candidatus Thiothrix sulfatifontis' sp. nov.</title>
        <authorList>
            <person name="Ravin N.V."/>
            <person name="Rossetti S."/>
            <person name="Beletsky A.V."/>
            <person name="Kadnikov V.V."/>
            <person name="Rudenko T.S."/>
            <person name="Smolyakov D.D."/>
            <person name="Moskvitina M.I."/>
            <person name="Gureeva M.V."/>
            <person name="Mardanov A.V."/>
            <person name="Grabovich M.Y."/>
        </authorList>
    </citation>
    <scope>NUCLEOTIDE SEQUENCE</scope>
    <source>
        <strain evidence="1">CT3</strain>
    </source>
</reference>
<organism evidence="1 2">
    <name type="scientific">Thiothrix winogradskyi</name>
    <dbReference type="NCBI Taxonomy" id="96472"/>
    <lineage>
        <taxon>Bacteria</taxon>
        <taxon>Pseudomonadati</taxon>
        <taxon>Pseudomonadota</taxon>
        <taxon>Gammaproteobacteria</taxon>
        <taxon>Thiotrichales</taxon>
        <taxon>Thiotrichaceae</taxon>
        <taxon>Thiothrix</taxon>
    </lineage>
</organism>
<sequence length="180" mass="18370">MATIRTVIAPTDLHTDHFETVSSKVVLKGTLINPFFKDVTLDNTTDPANPVYVFTAHDGTTKSVPAGVNDVHVTDAGTTFDAATSVLTLGFTSGGAPVTINLLELSKTSTQDSTSIAFTGDGQAANKLSATVIVKAAGGILSGADGLELDPANVNDITHDVVLTDLAGNFLISGGSLPTA</sequence>
<evidence type="ECO:0000313" key="2">
    <source>
        <dbReference type="Proteomes" id="UP001054801"/>
    </source>
</evidence>
<proteinExistence type="predicted"/>
<keyword evidence="2" id="KW-1185">Reference proteome</keyword>
<dbReference type="Proteomes" id="UP001054801">
    <property type="component" value="Chromosome"/>
</dbReference>
<gene>
    <name evidence="1" type="ORF">L2Y54_09570</name>
</gene>
<dbReference type="RefSeq" id="WP_236501635.1">
    <property type="nucleotide sequence ID" value="NZ_CP091244.1"/>
</dbReference>
<evidence type="ECO:0000313" key="1">
    <source>
        <dbReference type="EMBL" id="UJS26267.1"/>
    </source>
</evidence>